<keyword evidence="3" id="KW-0238">DNA-binding</keyword>
<accession>A0A261RND4</accession>
<evidence type="ECO:0000256" key="4">
    <source>
        <dbReference type="ARBA" id="ARBA00023163"/>
    </source>
</evidence>
<dbReference type="SUPFAM" id="SSF46785">
    <property type="entry name" value="Winged helix' DNA-binding domain"/>
    <property type="match status" value="1"/>
</dbReference>
<keyword evidence="7" id="KW-1185">Reference proteome</keyword>
<keyword evidence="2" id="KW-0805">Transcription regulation</keyword>
<evidence type="ECO:0000256" key="3">
    <source>
        <dbReference type="ARBA" id="ARBA00023125"/>
    </source>
</evidence>
<dbReference type="Proteomes" id="UP000216857">
    <property type="component" value="Unassembled WGS sequence"/>
</dbReference>
<proteinExistence type="inferred from homology"/>
<comment type="caution">
    <text evidence="6">The sequence shown here is derived from an EMBL/GenBank/DDBJ whole genome shotgun (WGS) entry which is preliminary data.</text>
</comment>
<dbReference type="RefSeq" id="WP_094845394.1">
    <property type="nucleotide sequence ID" value="NZ_NEVJ01000001.1"/>
</dbReference>
<dbReference type="PANTHER" id="PTHR30346">
    <property type="entry name" value="TRANSCRIPTIONAL DUAL REGULATOR HCAR-RELATED"/>
    <property type="match status" value="1"/>
</dbReference>
<dbReference type="OrthoDB" id="8907757at2"/>
<dbReference type="AlphaFoldDB" id="A0A261RND4"/>
<comment type="similarity">
    <text evidence="1">Belongs to the LysR transcriptional regulatory family.</text>
</comment>
<evidence type="ECO:0000259" key="5">
    <source>
        <dbReference type="PROSITE" id="PS50931"/>
    </source>
</evidence>
<protein>
    <recommendedName>
        <fullName evidence="5">HTH lysR-type domain-containing protein</fullName>
    </recommendedName>
</protein>
<dbReference type="GO" id="GO:0003677">
    <property type="term" value="F:DNA binding"/>
    <property type="evidence" value="ECO:0007669"/>
    <property type="project" value="UniProtKB-KW"/>
</dbReference>
<sequence length="303" mass="34510">MDLKRLRYFVAVAEEAHFGRAASRLGISQPPLSEHIQALEAELGCKLLFRTTRSVSLTAEGEALLEHARAILRDVDKCREVIHAARSKDSLTLTLGLLHAHTYTFLPALLREYFAQDPRRRVHLVEYTTTEQVGRLLEGTIDIGLVREPIHHASLRTRRLFSERYAVAVPEDWGLARKGKVSVRDFDGRSMIGYPSHDVRRSTQSLFRDFFHRHDVRPLDYFEVRTMHASLALVAAGRGFAPVPRSQSMLPLAGVRYCEFREQAPDLAVGLAWREDKPMPAIDSFIDVCDRHFARWSTVRAGR</sequence>
<gene>
    <name evidence="6" type="ORF">CAL26_02840</name>
</gene>
<evidence type="ECO:0000313" key="7">
    <source>
        <dbReference type="Proteomes" id="UP000216857"/>
    </source>
</evidence>
<dbReference type="Pfam" id="PF00126">
    <property type="entry name" value="HTH_1"/>
    <property type="match status" value="1"/>
</dbReference>
<dbReference type="PROSITE" id="PS50931">
    <property type="entry name" value="HTH_LYSR"/>
    <property type="match status" value="1"/>
</dbReference>
<reference evidence="6" key="1">
    <citation type="submission" date="2017-05" db="EMBL/GenBank/DDBJ databases">
        <title>Complete and WGS of Bordetella genogroups.</title>
        <authorList>
            <person name="Spilker T."/>
            <person name="Lipuma J."/>
        </authorList>
    </citation>
    <scope>NUCLEOTIDE SEQUENCE</scope>
    <source>
        <strain evidence="6">AU21707</strain>
    </source>
</reference>
<evidence type="ECO:0000313" key="6">
    <source>
        <dbReference type="EMBL" id="OZI26287.1"/>
    </source>
</evidence>
<dbReference type="InterPro" id="IPR036390">
    <property type="entry name" value="WH_DNA-bd_sf"/>
</dbReference>
<dbReference type="Gene3D" id="3.40.190.10">
    <property type="entry name" value="Periplasmic binding protein-like II"/>
    <property type="match status" value="2"/>
</dbReference>
<dbReference type="PANTHER" id="PTHR30346:SF0">
    <property type="entry name" value="HCA OPERON TRANSCRIPTIONAL ACTIVATOR HCAR"/>
    <property type="match status" value="1"/>
</dbReference>
<dbReference type="Gene3D" id="1.10.10.10">
    <property type="entry name" value="Winged helix-like DNA-binding domain superfamily/Winged helix DNA-binding domain"/>
    <property type="match status" value="1"/>
</dbReference>
<evidence type="ECO:0000256" key="1">
    <source>
        <dbReference type="ARBA" id="ARBA00009437"/>
    </source>
</evidence>
<feature type="domain" description="HTH lysR-type" evidence="5">
    <location>
        <begin position="1"/>
        <end position="58"/>
    </location>
</feature>
<dbReference type="GO" id="GO:0032993">
    <property type="term" value="C:protein-DNA complex"/>
    <property type="evidence" value="ECO:0007669"/>
    <property type="project" value="TreeGrafter"/>
</dbReference>
<dbReference type="EMBL" id="NEVJ01000001">
    <property type="protein sequence ID" value="OZI26287.1"/>
    <property type="molecule type" value="Genomic_DNA"/>
</dbReference>
<dbReference type="GO" id="GO:0003700">
    <property type="term" value="F:DNA-binding transcription factor activity"/>
    <property type="evidence" value="ECO:0007669"/>
    <property type="project" value="InterPro"/>
</dbReference>
<organism evidence="6 7">
    <name type="scientific">Bordetella genomosp. 9</name>
    <dbReference type="NCBI Taxonomy" id="1416803"/>
    <lineage>
        <taxon>Bacteria</taxon>
        <taxon>Pseudomonadati</taxon>
        <taxon>Pseudomonadota</taxon>
        <taxon>Betaproteobacteria</taxon>
        <taxon>Burkholderiales</taxon>
        <taxon>Alcaligenaceae</taxon>
        <taxon>Bordetella</taxon>
    </lineage>
</organism>
<name>A0A261RND4_9BORD</name>
<dbReference type="PRINTS" id="PR00039">
    <property type="entry name" value="HTHLYSR"/>
</dbReference>
<dbReference type="InterPro" id="IPR036388">
    <property type="entry name" value="WH-like_DNA-bd_sf"/>
</dbReference>
<dbReference type="InterPro" id="IPR000847">
    <property type="entry name" value="LysR_HTH_N"/>
</dbReference>
<dbReference type="CDD" id="cd08414">
    <property type="entry name" value="PBP2_LTTR_aromatics_like"/>
    <property type="match status" value="1"/>
</dbReference>
<evidence type="ECO:0000256" key="2">
    <source>
        <dbReference type="ARBA" id="ARBA00023015"/>
    </source>
</evidence>
<dbReference type="FunFam" id="1.10.10.10:FF:000001">
    <property type="entry name" value="LysR family transcriptional regulator"/>
    <property type="match status" value="1"/>
</dbReference>
<keyword evidence="4" id="KW-0804">Transcription</keyword>
<dbReference type="SUPFAM" id="SSF53850">
    <property type="entry name" value="Periplasmic binding protein-like II"/>
    <property type="match status" value="1"/>
</dbReference>
<dbReference type="Pfam" id="PF03466">
    <property type="entry name" value="LysR_substrate"/>
    <property type="match status" value="1"/>
</dbReference>
<dbReference type="InterPro" id="IPR005119">
    <property type="entry name" value="LysR_subst-bd"/>
</dbReference>